<protein>
    <recommendedName>
        <fullName evidence="3">Pyridoxamine 5'-phosphate oxidase</fullName>
    </recommendedName>
</protein>
<keyword evidence="2" id="KW-1185">Reference proteome</keyword>
<name>A0A1I0MFH0_9EURY</name>
<gene>
    <name evidence="1" type="ORF">SAMN04487945_0028</name>
</gene>
<sequence length="164" mass="17291">MSEDSSSDRSAVGGGVGMTRDEALAFLATQGAGVLSLTGDPPCSLPMSFAVDQSTDRVVVQVLSGPDSAKTEFLADGVGASLVAFERSTPDDWVSAVARGELVAVERTPERVAAFADHAKSVGMEVFDSDPRDLDGTWYELRPESVTGRCGPDWDEGNTFGETR</sequence>
<dbReference type="SUPFAM" id="SSF50475">
    <property type="entry name" value="FMN-binding split barrel"/>
    <property type="match status" value="1"/>
</dbReference>
<dbReference type="InterPro" id="IPR024747">
    <property type="entry name" value="Pyridox_Oxase-rel"/>
</dbReference>
<dbReference type="Gene3D" id="2.30.110.10">
    <property type="entry name" value="Electron Transport, Fmn-binding Protein, Chain A"/>
    <property type="match status" value="1"/>
</dbReference>
<dbReference type="STRING" id="355548.SAMN04487945_0028"/>
<dbReference type="AlphaFoldDB" id="A0A1I0MFH0"/>
<organism evidence="1 2">
    <name type="scientific">Halobacterium jilantaiense</name>
    <dbReference type="NCBI Taxonomy" id="355548"/>
    <lineage>
        <taxon>Archaea</taxon>
        <taxon>Methanobacteriati</taxon>
        <taxon>Methanobacteriota</taxon>
        <taxon>Stenosarchaea group</taxon>
        <taxon>Halobacteria</taxon>
        <taxon>Halobacteriales</taxon>
        <taxon>Halobacteriaceae</taxon>
        <taxon>Halobacterium</taxon>
    </lineage>
</organism>
<proteinExistence type="predicted"/>
<evidence type="ECO:0000313" key="1">
    <source>
        <dbReference type="EMBL" id="SEV87167.1"/>
    </source>
</evidence>
<evidence type="ECO:0008006" key="3">
    <source>
        <dbReference type="Google" id="ProtNLM"/>
    </source>
</evidence>
<reference evidence="1 2" key="1">
    <citation type="submission" date="2016-10" db="EMBL/GenBank/DDBJ databases">
        <authorList>
            <person name="de Groot N.N."/>
        </authorList>
    </citation>
    <scope>NUCLEOTIDE SEQUENCE [LARGE SCALE GENOMIC DNA]</scope>
    <source>
        <strain evidence="1 2">CGMCC 1.5337</strain>
    </source>
</reference>
<dbReference type="EMBL" id="FOJA01000001">
    <property type="protein sequence ID" value="SEV87167.1"/>
    <property type="molecule type" value="Genomic_DNA"/>
</dbReference>
<dbReference type="Pfam" id="PF12900">
    <property type="entry name" value="Pyridox_ox_2"/>
    <property type="match status" value="1"/>
</dbReference>
<evidence type="ECO:0000313" key="2">
    <source>
        <dbReference type="Proteomes" id="UP000198518"/>
    </source>
</evidence>
<dbReference type="InterPro" id="IPR012349">
    <property type="entry name" value="Split_barrel_FMN-bd"/>
</dbReference>
<accession>A0A1I0MFH0</accession>
<dbReference type="Proteomes" id="UP000198518">
    <property type="component" value="Unassembled WGS sequence"/>
</dbReference>